<organism evidence="1 2">
    <name type="scientific">Fusarium decemcellulare</name>
    <dbReference type="NCBI Taxonomy" id="57161"/>
    <lineage>
        <taxon>Eukaryota</taxon>
        <taxon>Fungi</taxon>
        <taxon>Dikarya</taxon>
        <taxon>Ascomycota</taxon>
        <taxon>Pezizomycotina</taxon>
        <taxon>Sordariomycetes</taxon>
        <taxon>Hypocreomycetidae</taxon>
        <taxon>Hypocreales</taxon>
        <taxon>Nectriaceae</taxon>
        <taxon>Fusarium</taxon>
        <taxon>Fusarium decemcellulare species complex</taxon>
    </lineage>
</organism>
<sequence>MAHQADYFKRSATGVIALDKKLMPSARPRLQLPTLMALVDYSSSESADESSGSDSRHIKRRKGDDGIAAHSSRTSGTPDGTPSNPTADTRTQSQARDVGASSMPPLPDTFHDLYASTVRQSVVDDPSLHQGRKRRVPHVVGNWPSHIYTEWHPSTTQHDLLTALMADIEELVSGEIKLRNFLTSDLGSPLPLHISLSRPLSLTTGNKDEFLDKVTQSFNGSGIPPFVVRPQGLAWYRSPDSDRTFLILRVASGLSKAAHDSEGAVRPPNPELTALLTRSNIVATHFDQPTLYQRSTKDPVGTAFHISIGWTFDLPVDDLSLRTLRLFKQAKFADIRDWEISVAGIKVKIGNIVHHIGLKENSRGSTQGFMPFLGS</sequence>
<dbReference type="EMBL" id="JANRMS010004000">
    <property type="protein sequence ID" value="KAJ3512785.1"/>
    <property type="molecule type" value="Genomic_DNA"/>
</dbReference>
<proteinExistence type="predicted"/>
<evidence type="ECO:0000313" key="2">
    <source>
        <dbReference type="Proteomes" id="UP001148629"/>
    </source>
</evidence>
<keyword evidence="2" id="KW-1185">Reference proteome</keyword>
<evidence type="ECO:0000313" key="1">
    <source>
        <dbReference type="EMBL" id="KAJ3512785.1"/>
    </source>
</evidence>
<gene>
    <name evidence="1" type="ORF">NM208_g15277</name>
</gene>
<accession>A0ACC1RG43</accession>
<reference evidence="1" key="1">
    <citation type="submission" date="2022-08" db="EMBL/GenBank/DDBJ databases">
        <title>Genome Sequence of Fusarium decemcellulare.</title>
        <authorList>
            <person name="Buettner E."/>
        </authorList>
    </citation>
    <scope>NUCLEOTIDE SEQUENCE</scope>
    <source>
        <strain evidence="1">Babe19</strain>
    </source>
</reference>
<protein>
    <submittedName>
        <fullName evidence="1">Uncharacterized protein</fullName>
    </submittedName>
</protein>
<comment type="caution">
    <text evidence="1">The sequence shown here is derived from an EMBL/GenBank/DDBJ whole genome shotgun (WGS) entry which is preliminary data.</text>
</comment>
<name>A0ACC1RG43_9HYPO</name>
<dbReference type="Proteomes" id="UP001148629">
    <property type="component" value="Unassembled WGS sequence"/>
</dbReference>